<evidence type="ECO:0000313" key="2">
    <source>
        <dbReference type="Proteomes" id="UP001281147"/>
    </source>
</evidence>
<organism evidence="1 2">
    <name type="scientific">Vermiconidia calcicola</name>
    <dbReference type="NCBI Taxonomy" id="1690605"/>
    <lineage>
        <taxon>Eukaryota</taxon>
        <taxon>Fungi</taxon>
        <taxon>Dikarya</taxon>
        <taxon>Ascomycota</taxon>
        <taxon>Pezizomycotina</taxon>
        <taxon>Dothideomycetes</taxon>
        <taxon>Dothideomycetidae</taxon>
        <taxon>Mycosphaerellales</taxon>
        <taxon>Extremaceae</taxon>
        <taxon>Vermiconidia</taxon>
    </lineage>
</organism>
<protein>
    <submittedName>
        <fullName evidence="1">Uncharacterized protein</fullName>
    </submittedName>
</protein>
<proteinExistence type="predicted"/>
<name>A0ACC3MY42_9PEZI</name>
<evidence type="ECO:0000313" key="1">
    <source>
        <dbReference type="EMBL" id="KAK3706290.1"/>
    </source>
</evidence>
<reference evidence="1" key="1">
    <citation type="submission" date="2023-07" db="EMBL/GenBank/DDBJ databases">
        <title>Black Yeasts Isolated from many extreme environments.</title>
        <authorList>
            <person name="Coleine C."/>
            <person name="Stajich J.E."/>
            <person name="Selbmann L."/>
        </authorList>
    </citation>
    <scope>NUCLEOTIDE SEQUENCE</scope>
    <source>
        <strain evidence="1">CCFEE 5714</strain>
    </source>
</reference>
<gene>
    <name evidence="1" type="ORF">LTR37_012805</name>
</gene>
<comment type="caution">
    <text evidence="1">The sequence shown here is derived from an EMBL/GenBank/DDBJ whole genome shotgun (WGS) entry which is preliminary data.</text>
</comment>
<dbReference type="Proteomes" id="UP001281147">
    <property type="component" value="Unassembled WGS sequence"/>
</dbReference>
<accession>A0ACC3MY42</accession>
<sequence length="292" mass="31983">MSYNGQTALVTGGSSGIGRALSRRLVEKGARVFIADINVEDAETFVKELNDSKPDSAFCAKCDVNSWDDLTSVFTKALNAFDGRVDYVFPIAGVTERQVIPRPSEQKDVRKEGFVKPDLSTYDTNGTGMINLVMIAVQAFRGQKLKPELGGMRGKIVLVASTCGLYAMYGVPVYTASKHAMIGLVRTYGYLLPGEDVTLNAICPHVVRTGIAKNAPTFYDDLEKDDLLTDINNVVAGFETFLGESTKSGECLEVGPRRTRTVQFMDFSDEETKKGVDATYVRSAKLWKDQTV</sequence>
<keyword evidence="2" id="KW-1185">Reference proteome</keyword>
<dbReference type="EMBL" id="JAUTXU010000121">
    <property type="protein sequence ID" value="KAK3706290.1"/>
    <property type="molecule type" value="Genomic_DNA"/>
</dbReference>